<feature type="domain" description="Siroheme decarboxylase NirL-like HTH" evidence="9">
    <location>
        <begin position="12"/>
        <end position="54"/>
    </location>
</feature>
<dbReference type="Proteomes" id="UP001589628">
    <property type="component" value="Unassembled WGS sequence"/>
</dbReference>
<evidence type="ECO:0000256" key="1">
    <source>
        <dbReference type="ARBA" id="ARBA00023239"/>
    </source>
</evidence>
<dbReference type="Pfam" id="PF17805">
    <property type="entry name" value="AsnC_trans_reg2"/>
    <property type="match status" value="1"/>
</dbReference>
<keyword evidence="1" id="KW-0456">Lyase</keyword>
<dbReference type="InterPro" id="IPR040523">
    <property type="entry name" value="AsnC_trans_reg2"/>
</dbReference>
<comment type="similarity">
    <text evidence="3">Belongs to the Ahb/Nir family.</text>
</comment>
<comment type="pathway">
    <text evidence="2">Porphyrin-containing compound metabolism.</text>
</comment>
<organism evidence="10 11">
    <name type="scientific">Balneatrix alpica</name>
    <dbReference type="NCBI Taxonomy" id="75684"/>
    <lineage>
        <taxon>Bacteria</taxon>
        <taxon>Pseudomonadati</taxon>
        <taxon>Pseudomonadota</taxon>
        <taxon>Gammaproteobacteria</taxon>
        <taxon>Oceanospirillales</taxon>
        <taxon>Balneatrichaceae</taxon>
        <taxon>Balneatrix</taxon>
    </lineage>
</organism>
<evidence type="ECO:0000313" key="11">
    <source>
        <dbReference type="Proteomes" id="UP001589628"/>
    </source>
</evidence>
<reference evidence="10 11" key="1">
    <citation type="submission" date="2024-09" db="EMBL/GenBank/DDBJ databases">
        <authorList>
            <person name="Sun Q."/>
            <person name="Mori K."/>
        </authorList>
    </citation>
    <scope>NUCLEOTIDE SEQUENCE [LARGE SCALE GENOMIC DNA]</scope>
    <source>
        <strain evidence="10 11">ATCC 51285</strain>
    </source>
</reference>
<evidence type="ECO:0000256" key="6">
    <source>
        <dbReference type="ARBA" id="ARBA00045291"/>
    </source>
</evidence>
<sequence length="152" mass="16859">MSYSPPLSPRQQQLLARYQQQLPCSAHPYAQMAAELGCSEAEVLAELRQLDALGALSRVGAVLESRKLGASTLVALQVPPERLDAIAALVSSVAGVNHNYAREHRYNLWFVLTAVSQQELQQSLEQIRQQTQLPMLNLPMIRGYHLNLGFPL</sequence>
<comment type="function">
    <text evidence="6">Involved in heme d1 biosynthesis. Catalyzes the decarboxylation of siroheme into didecarboxysiroheme.</text>
</comment>
<evidence type="ECO:0000256" key="2">
    <source>
        <dbReference type="ARBA" id="ARBA00023444"/>
    </source>
</evidence>
<feature type="domain" description="Siroheme decarboxylase AsnC-like ligand binding" evidence="8">
    <location>
        <begin position="70"/>
        <end position="144"/>
    </location>
</feature>
<evidence type="ECO:0000256" key="7">
    <source>
        <dbReference type="ARBA" id="ARBA00048470"/>
    </source>
</evidence>
<dbReference type="InterPro" id="IPR050684">
    <property type="entry name" value="HTH-Siroheme_Decarb"/>
</dbReference>
<proteinExistence type="inferred from homology"/>
<dbReference type="PANTHER" id="PTHR43413:SF1">
    <property type="entry name" value="SIROHEME DECARBOXYLASE NIRL SUBUNIT"/>
    <property type="match status" value="1"/>
</dbReference>
<evidence type="ECO:0000256" key="3">
    <source>
        <dbReference type="ARBA" id="ARBA00023457"/>
    </source>
</evidence>
<protein>
    <recommendedName>
        <fullName evidence="5">siroheme decarboxylase</fullName>
        <ecNumber evidence="5">4.1.1.111</ecNumber>
    </recommendedName>
</protein>
<evidence type="ECO:0000259" key="8">
    <source>
        <dbReference type="Pfam" id="PF17805"/>
    </source>
</evidence>
<keyword evidence="11" id="KW-1185">Reference proteome</keyword>
<accession>A0ABV5Z957</accession>
<evidence type="ECO:0000256" key="5">
    <source>
        <dbReference type="ARBA" id="ARBA00023471"/>
    </source>
</evidence>
<comment type="caution">
    <text evidence="10">The sequence shown here is derived from an EMBL/GenBank/DDBJ whole genome shotgun (WGS) entry which is preliminary data.</text>
</comment>
<evidence type="ECO:0000256" key="4">
    <source>
        <dbReference type="ARBA" id="ARBA00023465"/>
    </source>
</evidence>
<gene>
    <name evidence="10" type="ORF">ACFFLH_05315</name>
</gene>
<dbReference type="InterPro" id="IPR053953">
    <property type="entry name" value="NirdL-like_HTH"/>
</dbReference>
<comment type="subunit">
    <text evidence="4">Probably forms a complex composed of NirD, NirL, NirG and NirH. All proteins are required for the total conversion of siroheme to didecarboxysiroheme.</text>
</comment>
<dbReference type="Pfam" id="PF22451">
    <property type="entry name" value="NirdL-like_HTH"/>
    <property type="match status" value="1"/>
</dbReference>
<dbReference type="EC" id="4.1.1.111" evidence="5"/>
<evidence type="ECO:0000259" key="9">
    <source>
        <dbReference type="Pfam" id="PF22451"/>
    </source>
</evidence>
<name>A0ABV5Z957_9GAMM</name>
<evidence type="ECO:0000313" key="10">
    <source>
        <dbReference type="EMBL" id="MFB9885821.1"/>
    </source>
</evidence>
<dbReference type="PANTHER" id="PTHR43413">
    <property type="entry name" value="TRANSCRIPTIONAL REGULATOR, ASNC FAMILY"/>
    <property type="match status" value="1"/>
</dbReference>
<dbReference type="EMBL" id="JBHLZN010000001">
    <property type="protein sequence ID" value="MFB9885821.1"/>
    <property type="molecule type" value="Genomic_DNA"/>
</dbReference>
<dbReference type="RefSeq" id="WP_027313880.1">
    <property type="nucleotide sequence ID" value="NZ_JBHLZN010000001.1"/>
</dbReference>
<comment type="catalytic activity">
    <reaction evidence="7">
        <text>siroheme + 2 H(+) = 12,18-didecarboxysiroheme + 2 CO2</text>
        <dbReference type="Rhea" id="RHEA:19093"/>
        <dbReference type="ChEBI" id="CHEBI:15378"/>
        <dbReference type="ChEBI" id="CHEBI:16526"/>
        <dbReference type="ChEBI" id="CHEBI:60052"/>
        <dbReference type="ChEBI" id="CHEBI:140497"/>
        <dbReference type="EC" id="4.1.1.111"/>
    </reaction>
</comment>
<dbReference type="Gene3D" id="3.30.70.3460">
    <property type="match status" value="1"/>
</dbReference>